<evidence type="ECO:0000259" key="2">
    <source>
        <dbReference type="Pfam" id="PF02120"/>
    </source>
</evidence>
<accession>A0A1C3WKN6</accession>
<proteinExistence type="predicted"/>
<evidence type="ECO:0000313" key="4">
    <source>
        <dbReference type="Proteomes" id="UP000199205"/>
    </source>
</evidence>
<reference evidence="3 4" key="1">
    <citation type="submission" date="2016-08" db="EMBL/GenBank/DDBJ databases">
        <authorList>
            <person name="Seilhamer J.J."/>
        </authorList>
    </citation>
    <scope>NUCLEOTIDE SEQUENCE [LARGE SCALE GENOMIC DNA]</scope>
    <source>
        <strain evidence="3 4">P1-7</strain>
    </source>
</reference>
<dbReference type="Gene3D" id="3.30.750.140">
    <property type="match status" value="1"/>
</dbReference>
<feature type="compositionally biased region" description="Polar residues" evidence="1">
    <location>
        <begin position="499"/>
        <end position="514"/>
    </location>
</feature>
<dbReference type="OrthoDB" id="8117459at2"/>
<feature type="region of interest" description="Disordered" evidence="1">
    <location>
        <begin position="141"/>
        <end position="169"/>
    </location>
</feature>
<feature type="compositionally biased region" description="Low complexity" evidence="1">
    <location>
        <begin position="466"/>
        <end position="488"/>
    </location>
</feature>
<feature type="compositionally biased region" description="Low complexity" evidence="1">
    <location>
        <begin position="143"/>
        <end position="161"/>
    </location>
</feature>
<gene>
    <name evidence="3" type="ORF">GA0061101_11319</name>
</gene>
<dbReference type="InterPro" id="IPR038610">
    <property type="entry name" value="FliK-like_C_sf"/>
</dbReference>
<organism evidence="3 4">
    <name type="scientific">Rhizobium lusitanum</name>
    <dbReference type="NCBI Taxonomy" id="293958"/>
    <lineage>
        <taxon>Bacteria</taxon>
        <taxon>Pseudomonadati</taxon>
        <taxon>Pseudomonadota</taxon>
        <taxon>Alphaproteobacteria</taxon>
        <taxon>Hyphomicrobiales</taxon>
        <taxon>Rhizobiaceae</taxon>
        <taxon>Rhizobium/Agrobacterium group</taxon>
        <taxon>Rhizobium</taxon>
    </lineage>
</organism>
<evidence type="ECO:0000256" key="1">
    <source>
        <dbReference type="SAM" id="MobiDB-lite"/>
    </source>
</evidence>
<feature type="region of interest" description="Disordered" evidence="1">
    <location>
        <begin position="194"/>
        <end position="218"/>
    </location>
</feature>
<sequence length="538" mass="53408">MNDIGISGASSGVDVLASSKGARPGKQDDGKGFLDALTGSLGNGRNTSGTSAGTDAKAAADMNGNADTGKAASGDQAPDAPAPSTPAIDESINAGAGMIDTSAADLANLPSLPKGAKLGQGAGTATLSKSLIELQKAISAGSDTDPAAATTDPTAATTDPAMPSPEARDVPAQPKVLDQFADMAQQLVEVAAAADQPAPAEGDGKAPVVKGGKGTSTTDDGKSLLTQSAHAAGTISDALSLLNAPQTVAAVQGVTVPDSQAAGGDTKVQGAVLGNAALTQDSSDNTAALPSDGNGADAAQTFRLTRADGRGGALDMSITKNGHDAADVNVAASANGDGQAVTVLESRRYLGLTASPNSALVAGSLAGDREWSAAMQPGSALSNAASLTSTGKVVNTLKIQLRPDNLGDVTATMRLSGDQLSVDLKVQTGEAYRQLHADQSRMVDALRAQGYQVDSITVTMASNADQQSDSGSRQSGSGQSQQQSLLNQGQGGDARPKGQNYSGQQANGNDGNRSSGERGVEDGAAGNAQRSRSGAVYL</sequence>
<protein>
    <submittedName>
        <fullName evidence="3">Chemotaxis protein MotD</fullName>
    </submittedName>
</protein>
<name>A0A1C3WKN6_9HYPH</name>
<evidence type="ECO:0000313" key="3">
    <source>
        <dbReference type="EMBL" id="SCB40612.1"/>
    </source>
</evidence>
<dbReference type="Pfam" id="PF02120">
    <property type="entry name" value="Flg_hook"/>
    <property type="match status" value="1"/>
</dbReference>
<dbReference type="EMBL" id="FMAF01000013">
    <property type="protein sequence ID" value="SCB40612.1"/>
    <property type="molecule type" value="Genomic_DNA"/>
</dbReference>
<feature type="compositionally biased region" description="Polar residues" evidence="1">
    <location>
        <begin position="43"/>
        <end position="53"/>
    </location>
</feature>
<dbReference type="RefSeq" id="WP_092575039.1">
    <property type="nucleotide sequence ID" value="NZ_FMAF01000013.1"/>
</dbReference>
<feature type="region of interest" description="Disordered" evidence="1">
    <location>
        <begin position="462"/>
        <end position="538"/>
    </location>
</feature>
<feature type="region of interest" description="Disordered" evidence="1">
    <location>
        <begin position="1"/>
        <end position="94"/>
    </location>
</feature>
<dbReference type="AlphaFoldDB" id="A0A1C3WKN6"/>
<dbReference type="Proteomes" id="UP000199205">
    <property type="component" value="Unassembled WGS sequence"/>
</dbReference>
<dbReference type="CDD" id="cd17470">
    <property type="entry name" value="T3SS_Flik_C"/>
    <property type="match status" value="1"/>
</dbReference>
<feature type="domain" description="Flagellar hook-length control protein-like C-terminal" evidence="2">
    <location>
        <begin position="391"/>
        <end position="466"/>
    </location>
</feature>
<dbReference type="InterPro" id="IPR021136">
    <property type="entry name" value="Flagellar_hook_control-like_C"/>
</dbReference>